<feature type="compositionally biased region" description="Low complexity" evidence="2">
    <location>
        <begin position="396"/>
        <end position="406"/>
    </location>
</feature>
<evidence type="ECO:0000313" key="3">
    <source>
        <dbReference type="EMBL" id="AIE87378.1"/>
    </source>
</evidence>
<dbReference type="HOGENOM" id="CLU_012789_0_0_0"/>
<dbReference type="eggNOG" id="COG3511">
    <property type="taxonomic scope" value="Bacteria"/>
</dbReference>
<name>A0A068NV08_FIMGI</name>
<dbReference type="eggNOG" id="COG3391">
    <property type="taxonomic scope" value="Bacteria"/>
</dbReference>
<dbReference type="GO" id="GO:0016788">
    <property type="term" value="F:hydrolase activity, acting on ester bonds"/>
    <property type="evidence" value="ECO:0007669"/>
    <property type="project" value="InterPro"/>
</dbReference>
<organism evidence="3 4">
    <name type="scientific">Fimbriimonas ginsengisoli Gsoil 348</name>
    <dbReference type="NCBI Taxonomy" id="661478"/>
    <lineage>
        <taxon>Bacteria</taxon>
        <taxon>Bacillati</taxon>
        <taxon>Armatimonadota</taxon>
        <taxon>Fimbriimonadia</taxon>
        <taxon>Fimbriimonadales</taxon>
        <taxon>Fimbriimonadaceae</taxon>
        <taxon>Fimbriimonas</taxon>
    </lineage>
</organism>
<dbReference type="EMBL" id="CP007139">
    <property type="protein sequence ID" value="AIE87378.1"/>
    <property type="molecule type" value="Genomic_DNA"/>
</dbReference>
<dbReference type="SUPFAM" id="SSF53649">
    <property type="entry name" value="Alkaline phosphatase-like"/>
    <property type="match status" value="1"/>
</dbReference>
<evidence type="ECO:0000256" key="2">
    <source>
        <dbReference type="SAM" id="MobiDB-lite"/>
    </source>
</evidence>
<sequence>MKRIAFAVAALASLAVGTTVVMRDLRVGDKTRDGIVVPTGRAVAATGRTAMIAGGGVDAVVLPGGFAAVKHSDGITVFRLSDGKTVAEEKLPGGASLTGIAASPGGKTIAASNANDSIYLWSRVGDKLTPLSPIKLAPAKAGGAPYPCGLRFVDNRQLAVAVHRDNSVQIVNLDSGSVEKRIEVDVAPYSLVEDGKGALFVSCWSIRTPVGSETAPASGTDVPVDKRGIGTFGSLCKIDLRSGEVVGRARTPLQPTEVVLQGRNVLVACANSTDVVAFDRASMMPQGRFRGSKQEGGAPSSLAVDGDRLLVAYSGLDKVAAFNLRDRRWIGSIHTAWYPTVVRAADHGLLVVTSKGIGSRSGHSPKRSVGDFTGSVSFDPRPAFNASKISDLSSGPRRSVPAAVPVPRRPGEPSLFQHVVYVIKENRTYDQILGDIKTGDGDPDLVMYGDNVTPNHHALARQFALLDNYYCNGINSADGHAWTTEANATTYFERSHGGWTRSYPFGDDPLATSHSGYLWDSALDHGLSVYNFGEFDYAEPDPHRSWTQLYQAFLAGEQPKFKQNIGVRRLREVSDRDFPGWNLGIPDVLRADRFVRRLKEWEEKGAMPRLTILYLPQDHTSGGSAGAPTPRAHVADNDLALGRSIEAISHSRFWPSTVVFVIEDDPQDGFDHVDGHRSLCLIASPYTKRATTISRFYNQTSVVRTMELILGLPPMNRNDAEANPMDDCFQNVANLTPYTALPNRVPLDELNRGGKETAMRLDRPDQVDADRLNRTLWRLAGKQTPYPAKYAGAHGKGLKAKRLITAEEVD</sequence>
<dbReference type="PANTHER" id="PTHR47197">
    <property type="entry name" value="PROTEIN NIRF"/>
    <property type="match status" value="1"/>
</dbReference>
<dbReference type="InterPro" id="IPR017850">
    <property type="entry name" value="Alkaline_phosphatase_core_sf"/>
</dbReference>
<dbReference type="KEGG" id="fgi:OP10G_4010"/>
<dbReference type="Gene3D" id="2.130.10.10">
    <property type="entry name" value="YVTN repeat-like/Quinoprotein amine dehydrogenase"/>
    <property type="match status" value="2"/>
</dbReference>
<protein>
    <submittedName>
        <fullName evidence="3">40-residue YVTN family beta-propeller repeat protein</fullName>
    </submittedName>
</protein>
<dbReference type="InterPro" id="IPR007312">
    <property type="entry name" value="Phosphoesterase"/>
</dbReference>
<keyword evidence="4" id="KW-1185">Reference proteome</keyword>
<proteinExistence type="predicted"/>
<evidence type="ECO:0000313" key="4">
    <source>
        <dbReference type="Proteomes" id="UP000027982"/>
    </source>
</evidence>
<dbReference type="Proteomes" id="UP000027982">
    <property type="component" value="Chromosome"/>
</dbReference>
<dbReference type="PANTHER" id="PTHR47197:SF3">
    <property type="entry name" value="DIHYDRO-HEME D1 DEHYDROGENASE"/>
    <property type="match status" value="1"/>
</dbReference>
<dbReference type="OrthoDB" id="9777768at2"/>
<gene>
    <name evidence="3" type="ORF">OP10G_4010</name>
</gene>
<accession>A0A068NV08</accession>
<reference evidence="3 4" key="1">
    <citation type="journal article" date="2014" name="PLoS ONE">
        <title>The first complete genome sequence of the class fimbriimonadia in the phylum armatimonadetes.</title>
        <authorList>
            <person name="Hu Z.Y."/>
            <person name="Wang Y.Z."/>
            <person name="Im W.T."/>
            <person name="Wang S.Y."/>
            <person name="Zhao G.P."/>
            <person name="Zheng H.J."/>
            <person name="Quan Z.X."/>
        </authorList>
    </citation>
    <scope>NUCLEOTIDE SEQUENCE [LARGE SCALE GENOMIC DNA]</scope>
    <source>
        <strain evidence="3">Gsoil 348</strain>
    </source>
</reference>
<keyword evidence="1" id="KW-0378">Hydrolase</keyword>
<dbReference type="SUPFAM" id="SSF63825">
    <property type="entry name" value="YWTD domain"/>
    <property type="match status" value="1"/>
</dbReference>
<dbReference type="Gene3D" id="3.40.720.10">
    <property type="entry name" value="Alkaline Phosphatase, subunit A"/>
    <property type="match status" value="2"/>
</dbReference>
<evidence type="ECO:0000256" key="1">
    <source>
        <dbReference type="ARBA" id="ARBA00022801"/>
    </source>
</evidence>
<dbReference type="Pfam" id="PF04185">
    <property type="entry name" value="Phosphoesterase"/>
    <property type="match status" value="1"/>
</dbReference>
<dbReference type="InterPro" id="IPR051200">
    <property type="entry name" value="Host-pathogen_enzymatic-act"/>
</dbReference>
<feature type="region of interest" description="Disordered" evidence="2">
    <location>
        <begin position="387"/>
        <end position="406"/>
    </location>
</feature>
<dbReference type="AlphaFoldDB" id="A0A068NV08"/>
<dbReference type="STRING" id="661478.OP10G_4010"/>
<dbReference type="InterPro" id="IPR015943">
    <property type="entry name" value="WD40/YVTN_repeat-like_dom_sf"/>
</dbReference>
<dbReference type="RefSeq" id="WP_025228720.1">
    <property type="nucleotide sequence ID" value="NZ_CP007139.1"/>
</dbReference>